<dbReference type="EMBL" id="JAEAOA010001838">
    <property type="protein sequence ID" value="KAK3588280.1"/>
    <property type="molecule type" value="Genomic_DNA"/>
</dbReference>
<sequence length="117" mass="13587">MNENGHLILTQYSNRTEAIMDRVKNMLIPQRIEPGAVSTHTAKPSSGYRGIIIPSDLAVINHYRKCIPKWTKDCFNFTDFSRITDYSMSKRLSQVMINKVSLYDQILLSKKLWHLKD</sequence>
<comment type="caution">
    <text evidence="1">The sequence shown here is derived from an EMBL/GenBank/DDBJ whole genome shotgun (WGS) entry which is preliminary data.</text>
</comment>
<organism evidence="1 2">
    <name type="scientific">Potamilus streckersoni</name>
    <dbReference type="NCBI Taxonomy" id="2493646"/>
    <lineage>
        <taxon>Eukaryota</taxon>
        <taxon>Metazoa</taxon>
        <taxon>Spiralia</taxon>
        <taxon>Lophotrochozoa</taxon>
        <taxon>Mollusca</taxon>
        <taxon>Bivalvia</taxon>
        <taxon>Autobranchia</taxon>
        <taxon>Heteroconchia</taxon>
        <taxon>Palaeoheterodonta</taxon>
        <taxon>Unionida</taxon>
        <taxon>Unionoidea</taxon>
        <taxon>Unionidae</taxon>
        <taxon>Ambleminae</taxon>
        <taxon>Lampsilini</taxon>
        <taxon>Potamilus</taxon>
    </lineage>
</organism>
<dbReference type="Proteomes" id="UP001195483">
    <property type="component" value="Unassembled WGS sequence"/>
</dbReference>
<evidence type="ECO:0000313" key="1">
    <source>
        <dbReference type="EMBL" id="KAK3588280.1"/>
    </source>
</evidence>
<name>A0AAE0SBH2_9BIVA</name>
<reference evidence="1" key="3">
    <citation type="submission" date="2023-05" db="EMBL/GenBank/DDBJ databases">
        <authorList>
            <person name="Smith C.H."/>
        </authorList>
    </citation>
    <scope>NUCLEOTIDE SEQUENCE</scope>
    <source>
        <strain evidence="1">CHS0354</strain>
        <tissue evidence="1">Mantle</tissue>
    </source>
</reference>
<gene>
    <name evidence="1" type="ORF">CHS0354_030890</name>
</gene>
<accession>A0AAE0SBH2</accession>
<evidence type="ECO:0000313" key="2">
    <source>
        <dbReference type="Proteomes" id="UP001195483"/>
    </source>
</evidence>
<reference evidence="1" key="1">
    <citation type="journal article" date="2021" name="Genome Biol. Evol.">
        <title>A High-Quality Reference Genome for a Parasitic Bivalve with Doubly Uniparental Inheritance (Bivalvia: Unionida).</title>
        <authorList>
            <person name="Smith C.H."/>
        </authorList>
    </citation>
    <scope>NUCLEOTIDE SEQUENCE</scope>
    <source>
        <strain evidence="1">CHS0354</strain>
    </source>
</reference>
<reference evidence="1" key="2">
    <citation type="journal article" date="2021" name="Genome Biol. Evol.">
        <title>Developing a high-quality reference genome for a parasitic bivalve with doubly uniparental inheritance (Bivalvia: Unionida).</title>
        <authorList>
            <person name="Smith C.H."/>
        </authorList>
    </citation>
    <scope>NUCLEOTIDE SEQUENCE</scope>
    <source>
        <strain evidence="1">CHS0354</strain>
        <tissue evidence="1">Mantle</tissue>
    </source>
</reference>
<keyword evidence="2" id="KW-1185">Reference proteome</keyword>
<dbReference type="AlphaFoldDB" id="A0AAE0SBH2"/>
<proteinExistence type="predicted"/>
<protein>
    <submittedName>
        <fullName evidence="1">Uncharacterized protein</fullName>
    </submittedName>
</protein>